<name>A0A2W1LSK3_9BACL</name>
<reference evidence="1 2" key="1">
    <citation type="submission" date="2018-06" db="EMBL/GenBank/DDBJ databases">
        <title>Paenibacillus imtechensis sp. nov.</title>
        <authorList>
            <person name="Pinnaka A.K."/>
            <person name="Singh H."/>
            <person name="Kaur M."/>
        </authorList>
    </citation>
    <scope>NUCLEOTIDE SEQUENCE [LARGE SCALE GENOMIC DNA]</scope>
    <source>
        <strain evidence="1 2">SMB1</strain>
    </source>
</reference>
<gene>
    <name evidence="1" type="ORF">DNH61_02315</name>
</gene>
<comment type="caution">
    <text evidence="1">The sequence shown here is derived from an EMBL/GenBank/DDBJ whole genome shotgun (WGS) entry which is preliminary data.</text>
</comment>
<dbReference type="RefSeq" id="WP_111145079.1">
    <property type="nucleotide sequence ID" value="NZ_QKRB01000024.1"/>
</dbReference>
<dbReference type="AlphaFoldDB" id="A0A2W1LSK3"/>
<accession>A0A2W1LSK3</accession>
<keyword evidence="2" id="KW-1185">Reference proteome</keyword>
<proteinExistence type="predicted"/>
<dbReference type="Proteomes" id="UP000249522">
    <property type="component" value="Unassembled WGS sequence"/>
</dbReference>
<dbReference type="EMBL" id="QKRB01000024">
    <property type="protein sequence ID" value="PZD97474.1"/>
    <property type="molecule type" value="Genomic_DNA"/>
</dbReference>
<dbReference type="OrthoDB" id="2661861at2"/>
<organism evidence="1 2">
    <name type="scientific">Paenibacillus sambharensis</name>
    <dbReference type="NCBI Taxonomy" id="1803190"/>
    <lineage>
        <taxon>Bacteria</taxon>
        <taxon>Bacillati</taxon>
        <taxon>Bacillota</taxon>
        <taxon>Bacilli</taxon>
        <taxon>Bacillales</taxon>
        <taxon>Paenibacillaceae</taxon>
        <taxon>Paenibacillus</taxon>
    </lineage>
</organism>
<sequence>MGDRETLIQRFKRYYEDNRVTAGVDSSFDDAYEALTYSIIDEVGNCAEREDLHSIRSIVREFDEIRSSVHGSNDSVKERFEAEYRKLH</sequence>
<evidence type="ECO:0000313" key="1">
    <source>
        <dbReference type="EMBL" id="PZD97474.1"/>
    </source>
</evidence>
<evidence type="ECO:0000313" key="2">
    <source>
        <dbReference type="Proteomes" id="UP000249522"/>
    </source>
</evidence>
<protein>
    <submittedName>
        <fullName evidence="1">Uncharacterized protein</fullName>
    </submittedName>
</protein>